<dbReference type="InterPro" id="IPR055170">
    <property type="entry name" value="GFO_IDH_MocA-like_dom"/>
</dbReference>
<accession>A0ABV4P505</accession>
<dbReference type="EMBL" id="JBGMEK010000095">
    <property type="protein sequence ID" value="MFA0813447.1"/>
    <property type="molecule type" value="Genomic_DNA"/>
</dbReference>
<keyword evidence="4" id="KW-1185">Reference proteome</keyword>
<evidence type="ECO:0000313" key="3">
    <source>
        <dbReference type="EMBL" id="MFA0813447.1"/>
    </source>
</evidence>
<evidence type="ECO:0000259" key="1">
    <source>
        <dbReference type="Pfam" id="PF01408"/>
    </source>
</evidence>
<feature type="domain" description="Gfo/Idh/MocA-like oxidoreductase N-terminal" evidence="1">
    <location>
        <begin position="6"/>
        <end position="134"/>
    </location>
</feature>
<comment type="caution">
    <text evidence="3">The sequence shown here is derived from an EMBL/GenBank/DDBJ whole genome shotgun (WGS) entry which is preliminary data.</text>
</comment>
<dbReference type="Gene3D" id="3.40.50.720">
    <property type="entry name" value="NAD(P)-binding Rossmann-like Domain"/>
    <property type="match status" value="1"/>
</dbReference>
<dbReference type="Pfam" id="PF01408">
    <property type="entry name" value="GFO_IDH_MocA"/>
    <property type="match status" value="1"/>
</dbReference>
<evidence type="ECO:0000259" key="2">
    <source>
        <dbReference type="Pfam" id="PF22725"/>
    </source>
</evidence>
<dbReference type="Pfam" id="PF22725">
    <property type="entry name" value="GFO_IDH_MocA_C3"/>
    <property type="match status" value="1"/>
</dbReference>
<sequence>MVRLTWGLIGGGEGSQIGLAHRIAANVDGLFQLSAGAMDLDANKGRIFAQSLGIHPSRAYGDWKEMLDYEYKRTDKLNLVTVATINSTHFEITKAFLEAGFNILCEKPMTITVEEAEEIVSICRSKGMICAVNFCYSGFSLVRQMREMVLSGELGKIRVINAEFAHGYHANVQDQENPSIRWRYSPATAGVSSVLADAGAHALHLACFVTGQEVKSISADFASIIPGRELEDDAMVNFRMDDGTVGRLWASSVAIGRMHGLTLRVFGEKGGLFWQQEHPNQLYYTPMNGRTQIIERGSSDLSTAATRASRMGYGHSEGFPMALANIYRDLFEVIQVEKINQLPTCEIDIYPKAEDGLRSMASVYAAVESAKNNGKWIDAYPPMLKVI</sequence>
<dbReference type="SUPFAM" id="SSF55347">
    <property type="entry name" value="Glyceraldehyde-3-phosphate dehydrogenase-like, C-terminal domain"/>
    <property type="match status" value="1"/>
</dbReference>
<gene>
    <name evidence="3" type="ORF">ACCI49_21360</name>
</gene>
<dbReference type="InterPro" id="IPR036291">
    <property type="entry name" value="NAD(P)-bd_dom_sf"/>
</dbReference>
<dbReference type="Gene3D" id="3.30.360.10">
    <property type="entry name" value="Dihydrodipicolinate Reductase, domain 2"/>
    <property type="match status" value="1"/>
</dbReference>
<name>A0ABV4P505_9GAMM</name>
<dbReference type="Proteomes" id="UP001569428">
    <property type="component" value="Unassembled WGS sequence"/>
</dbReference>
<reference evidence="3 4" key="1">
    <citation type="submission" date="2024-08" db="EMBL/GenBank/DDBJ databases">
        <authorList>
            <person name="Ishaq N."/>
        </authorList>
    </citation>
    <scope>NUCLEOTIDE SEQUENCE [LARGE SCALE GENOMIC DNA]</scope>
    <source>
        <strain evidence="3 4">DSM 18651</strain>
    </source>
</reference>
<evidence type="ECO:0000313" key="4">
    <source>
        <dbReference type="Proteomes" id="UP001569428"/>
    </source>
</evidence>
<organism evidence="3 4">
    <name type="scientific">Microbulbifer epialgicus</name>
    <dbReference type="NCBI Taxonomy" id="393907"/>
    <lineage>
        <taxon>Bacteria</taxon>
        <taxon>Pseudomonadati</taxon>
        <taxon>Pseudomonadota</taxon>
        <taxon>Gammaproteobacteria</taxon>
        <taxon>Cellvibrionales</taxon>
        <taxon>Microbulbiferaceae</taxon>
        <taxon>Microbulbifer</taxon>
    </lineage>
</organism>
<dbReference type="InterPro" id="IPR051317">
    <property type="entry name" value="Gfo/Idh/MocA_oxidoreduct"/>
</dbReference>
<dbReference type="SUPFAM" id="SSF51735">
    <property type="entry name" value="NAD(P)-binding Rossmann-fold domains"/>
    <property type="match status" value="1"/>
</dbReference>
<dbReference type="InterPro" id="IPR000683">
    <property type="entry name" value="Gfo/Idh/MocA-like_OxRdtase_N"/>
</dbReference>
<feature type="domain" description="GFO/IDH/MocA-like oxidoreductase" evidence="2">
    <location>
        <begin position="142"/>
        <end position="272"/>
    </location>
</feature>
<dbReference type="PANTHER" id="PTHR43708:SF3">
    <property type="entry name" value="OXIDOREDUCTASE"/>
    <property type="match status" value="1"/>
</dbReference>
<dbReference type="RefSeq" id="WP_371841255.1">
    <property type="nucleotide sequence ID" value="NZ_JBGMEK010000095.1"/>
</dbReference>
<dbReference type="PANTHER" id="PTHR43708">
    <property type="entry name" value="CONSERVED EXPRESSED OXIDOREDUCTASE (EUROFUNG)"/>
    <property type="match status" value="1"/>
</dbReference>
<proteinExistence type="predicted"/>
<protein>
    <submittedName>
        <fullName evidence="3">Gfo/Idh/MocA family protein</fullName>
    </submittedName>
</protein>